<reference evidence="2 3" key="1">
    <citation type="submission" date="2018-07" db="EMBL/GenBank/DDBJ databases">
        <title>PhiCrAss001, a member of the most abundant bacteriophage family in the human gut, infects Bacteroides.</title>
        <authorList>
            <person name="Shkoporov A.N."/>
            <person name="Khokhlova E.V."/>
            <person name="Fitzgerald C.B."/>
            <person name="Stockdale S.R."/>
            <person name="Draper L.A."/>
            <person name="Ross R.P."/>
            <person name="Hill C."/>
        </authorList>
    </citation>
    <scope>NUCLEOTIDE SEQUENCE [LARGE SCALE GENOMIC DNA]</scope>
    <source>
        <strain evidence="3">crAss001</strain>
    </source>
</reference>
<gene>
    <name evidence="2" type="ORF">crAss001_90</name>
</gene>
<evidence type="ECO:0000313" key="2">
    <source>
        <dbReference type="EMBL" id="AXQ62733.1"/>
    </source>
</evidence>
<protein>
    <recommendedName>
        <fullName evidence="4">Transmembrane protein</fullName>
    </recommendedName>
</protein>
<organism evidence="2 3">
    <name type="scientific">Bacteroides phage crAss001</name>
    <name type="common">Bacteroides phage PhiCrAss001</name>
    <dbReference type="NCBI Taxonomy" id="2301731"/>
    <lineage>
        <taxon>Viruses</taxon>
        <taxon>Duplodnaviria</taxon>
        <taxon>Heunggongvirae</taxon>
        <taxon>Uroviricota</taxon>
        <taxon>Caudoviricetes</taxon>
        <taxon>Crassvirales</taxon>
        <taxon>Steigviridae</taxon>
        <taxon>Asinivirinae</taxon>
        <taxon>Kehishuvirus</taxon>
        <taxon>Kehishuvirus primarius</taxon>
    </lineage>
</organism>
<dbReference type="Proteomes" id="UP000262320">
    <property type="component" value="Segment"/>
</dbReference>
<evidence type="ECO:0000313" key="3">
    <source>
        <dbReference type="Proteomes" id="UP000262320"/>
    </source>
</evidence>
<keyword evidence="1" id="KW-0472">Membrane</keyword>
<accession>A0A385DTD8</accession>
<keyword evidence="1" id="KW-0812">Transmembrane</keyword>
<sequence length="84" mass="9822">MYNGMKGSEEHDIEIPLWMLCVLLLVELIPLINIMAFIGFVVWYVILYNTTPEQWLVKYTFRLQGKTYVGRAVLAIINFLNIKV</sequence>
<proteinExistence type="predicted"/>
<keyword evidence="1" id="KW-1133">Transmembrane helix</keyword>
<organismHost>
    <name type="scientific">Bacteroides intestinalis</name>
    <dbReference type="NCBI Taxonomy" id="329854"/>
</organismHost>
<feature type="transmembrane region" description="Helical" evidence="1">
    <location>
        <begin position="15"/>
        <end position="48"/>
    </location>
</feature>
<name>A0A385DTD8_BPCA1</name>
<keyword evidence="3" id="KW-1185">Reference proteome</keyword>
<evidence type="ECO:0000256" key="1">
    <source>
        <dbReference type="SAM" id="Phobius"/>
    </source>
</evidence>
<dbReference type="EMBL" id="MH675552">
    <property type="protein sequence ID" value="AXQ62733.1"/>
    <property type="molecule type" value="Genomic_DNA"/>
</dbReference>
<evidence type="ECO:0008006" key="4">
    <source>
        <dbReference type="Google" id="ProtNLM"/>
    </source>
</evidence>